<name>A0A8S9H9Z9_BRACR</name>
<evidence type="ECO:0000313" key="2">
    <source>
        <dbReference type="Proteomes" id="UP000712281"/>
    </source>
</evidence>
<accession>A0A8S9H9Z9</accession>
<dbReference type="AlphaFoldDB" id="A0A8S9H9Z9"/>
<dbReference type="Proteomes" id="UP000712281">
    <property type="component" value="Unassembled WGS sequence"/>
</dbReference>
<gene>
    <name evidence="1" type="ORF">F2Q68_00014416</name>
</gene>
<proteinExistence type="predicted"/>
<dbReference type="EMBL" id="QGKW02001940">
    <property type="protein sequence ID" value="KAF2554893.1"/>
    <property type="molecule type" value="Genomic_DNA"/>
</dbReference>
<organism evidence="1 2">
    <name type="scientific">Brassica cretica</name>
    <name type="common">Mustard</name>
    <dbReference type="NCBI Taxonomy" id="69181"/>
    <lineage>
        <taxon>Eukaryota</taxon>
        <taxon>Viridiplantae</taxon>
        <taxon>Streptophyta</taxon>
        <taxon>Embryophyta</taxon>
        <taxon>Tracheophyta</taxon>
        <taxon>Spermatophyta</taxon>
        <taxon>Magnoliopsida</taxon>
        <taxon>eudicotyledons</taxon>
        <taxon>Gunneridae</taxon>
        <taxon>Pentapetalae</taxon>
        <taxon>rosids</taxon>
        <taxon>malvids</taxon>
        <taxon>Brassicales</taxon>
        <taxon>Brassicaceae</taxon>
        <taxon>Brassiceae</taxon>
        <taxon>Brassica</taxon>
    </lineage>
</organism>
<protein>
    <submittedName>
        <fullName evidence="1">Uncharacterized protein</fullName>
    </submittedName>
</protein>
<sequence length="149" mass="16650">MIPMIPLRKLCGHEQQVVPCDRVLAMGTVIHGFISPNRVVRYPSNLNRGATSNILYLMRKSFWLTLARREPPSRFDDDDASMKKVHGIDLEKLQFVGDSLKIETRGHVSAGLLGCILNLGYSVLVGTPEESVAPFFETSMSLDFLNTFP</sequence>
<reference evidence="1" key="1">
    <citation type="submission" date="2019-12" db="EMBL/GenBank/DDBJ databases">
        <title>Genome sequencing and annotation of Brassica cretica.</title>
        <authorList>
            <person name="Studholme D.J."/>
            <person name="Sarris P.F."/>
        </authorList>
    </citation>
    <scope>NUCLEOTIDE SEQUENCE</scope>
    <source>
        <strain evidence="1">PFS-001/15</strain>
        <tissue evidence="1">Leaf</tissue>
    </source>
</reference>
<comment type="caution">
    <text evidence="1">The sequence shown here is derived from an EMBL/GenBank/DDBJ whole genome shotgun (WGS) entry which is preliminary data.</text>
</comment>
<evidence type="ECO:0000313" key="1">
    <source>
        <dbReference type="EMBL" id="KAF2554893.1"/>
    </source>
</evidence>